<feature type="region of interest" description="Disordered" evidence="1">
    <location>
        <begin position="2401"/>
        <end position="2506"/>
    </location>
</feature>
<feature type="compositionally biased region" description="Low complexity" evidence="1">
    <location>
        <begin position="2408"/>
        <end position="2427"/>
    </location>
</feature>
<dbReference type="GeneID" id="3500846"/>
<feature type="compositionally biased region" description="Low complexity" evidence="1">
    <location>
        <begin position="2598"/>
        <end position="2651"/>
    </location>
</feature>
<feature type="region of interest" description="Disordered" evidence="1">
    <location>
        <begin position="573"/>
        <end position="857"/>
    </location>
</feature>
<dbReference type="RefSeq" id="XP_764562.1">
    <property type="nucleotide sequence ID" value="XM_759469.1"/>
</dbReference>
<protein>
    <submittedName>
        <fullName evidence="2">Hypothetical telomeric SfiI 20 protein 3</fullName>
    </submittedName>
</protein>
<feature type="compositionally biased region" description="Pro residues" evidence="1">
    <location>
        <begin position="606"/>
        <end position="616"/>
    </location>
</feature>
<feature type="compositionally biased region" description="Low complexity" evidence="1">
    <location>
        <begin position="2706"/>
        <end position="2747"/>
    </location>
</feature>
<gene>
    <name evidence="2" type="ordered locus">TP04_0929</name>
</gene>
<dbReference type="PRINTS" id="PR01217">
    <property type="entry name" value="PRICHEXTENSN"/>
</dbReference>
<reference evidence="2 3" key="1">
    <citation type="journal article" date="2005" name="Science">
        <title>Genome sequence of Theileria parva, a bovine pathogen that transforms lymphocytes.</title>
        <authorList>
            <person name="Gardner M.J."/>
            <person name="Bishop R."/>
            <person name="Shah T."/>
            <person name="de Villiers E.P."/>
            <person name="Carlton J.M."/>
            <person name="Hall N."/>
            <person name="Ren Q."/>
            <person name="Paulsen I.T."/>
            <person name="Pain A."/>
            <person name="Berriman M."/>
            <person name="Wilson R.J.M."/>
            <person name="Sato S."/>
            <person name="Ralph S.A."/>
            <person name="Mann D.J."/>
            <person name="Xiong Z."/>
            <person name="Shallom S.J."/>
            <person name="Weidman J."/>
            <person name="Jiang L."/>
            <person name="Lynn J."/>
            <person name="Weaver B."/>
            <person name="Shoaibi A."/>
            <person name="Domingo A.R."/>
            <person name="Wasawo D."/>
            <person name="Crabtree J."/>
            <person name="Wortman J.R."/>
            <person name="Haas B."/>
            <person name="Angiuoli S.V."/>
            <person name="Creasy T.H."/>
            <person name="Lu C."/>
            <person name="Suh B."/>
            <person name="Silva J.C."/>
            <person name="Utterback T.R."/>
            <person name="Feldblyum T.V."/>
            <person name="Pertea M."/>
            <person name="Allen J."/>
            <person name="Nierman W.C."/>
            <person name="Taracha E.L.N."/>
            <person name="Salzberg S.L."/>
            <person name="White O.R."/>
            <person name="Fitzhugh H.A."/>
            <person name="Morzaria S."/>
            <person name="Venter J.C."/>
            <person name="Fraser C.M."/>
            <person name="Nene V."/>
        </authorList>
    </citation>
    <scope>NUCLEOTIDE SEQUENCE [LARGE SCALE GENOMIC DNA]</scope>
    <source>
        <strain evidence="2 3">Muguga</strain>
    </source>
</reference>
<feature type="compositionally biased region" description="Low complexity" evidence="1">
    <location>
        <begin position="1955"/>
        <end position="1974"/>
    </location>
</feature>
<dbReference type="STRING" id="5875.Q4N127"/>
<proteinExistence type="predicted"/>
<feature type="compositionally biased region" description="Polar residues" evidence="1">
    <location>
        <begin position="778"/>
        <end position="788"/>
    </location>
</feature>
<feature type="compositionally biased region" description="Polar residues" evidence="1">
    <location>
        <begin position="333"/>
        <end position="343"/>
    </location>
</feature>
<dbReference type="EMBL" id="AAGK01000004">
    <property type="protein sequence ID" value="EAN32279.1"/>
    <property type="molecule type" value="Genomic_DNA"/>
</dbReference>
<keyword evidence="3" id="KW-1185">Reference proteome</keyword>
<dbReference type="PANTHER" id="PTHR24216:SF65">
    <property type="entry name" value="PAXILLIN-LIKE PROTEIN 1"/>
    <property type="match status" value="1"/>
</dbReference>
<dbReference type="OMA" id="WQDDVRP"/>
<evidence type="ECO:0000313" key="3">
    <source>
        <dbReference type="Proteomes" id="UP000001949"/>
    </source>
</evidence>
<dbReference type="Proteomes" id="UP000001949">
    <property type="component" value="Unassembled WGS sequence"/>
</dbReference>
<dbReference type="InParanoid" id="Q4N127"/>
<accession>Q4N127</accession>
<feature type="compositionally biased region" description="Low complexity" evidence="1">
    <location>
        <begin position="2659"/>
        <end position="2690"/>
    </location>
</feature>
<dbReference type="VEuPathDB" id="PiroplasmaDB:TpMuguga_04g00929"/>
<feature type="compositionally biased region" description="Polar residues" evidence="1">
    <location>
        <begin position="658"/>
        <end position="674"/>
    </location>
</feature>
<dbReference type="InterPro" id="IPR007480">
    <property type="entry name" value="DUF529"/>
</dbReference>
<dbReference type="KEGG" id="tpv:TP04_0929"/>
<dbReference type="Pfam" id="PF04385">
    <property type="entry name" value="FAINT"/>
    <property type="match status" value="9"/>
</dbReference>
<evidence type="ECO:0000256" key="1">
    <source>
        <dbReference type="SAM" id="MobiDB-lite"/>
    </source>
</evidence>
<feature type="compositionally biased region" description="Basic and acidic residues" evidence="1">
    <location>
        <begin position="346"/>
        <end position="357"/>
    </location>
</feature>
<feature type="compositionally biased region" description="Low complexity" evidence="1">
    <location>
        <begin position="2453"/>
        <end position="2468"/>
    </location>
</feature>
<feature type="compositionally biased region" description="Basic and acidic residues" evidence="1">
    <location>
        <begin position="1930"/>
        <end position="1954"/>
    </location>
</feature>
<evidence type="ECO:0000313" key="2">
    <source>
        <dbReference type="EMBL" id="EAN32279.1"/>
    </source>
</evidence>
<feature type="compositionally biased region" description="Low complexity" evidence="1">
    <location>
        <begin position="630"/>
        <end position="647"/>
    </location>
</feature>
<sequence>MLGGKVLWKRIHEPYPTSLYFKSSGLLYLNFDPYYYVYAYDGNSWVLRKDLSHRSAVKLDPSMYPKDITIVTEKTVGESLKLVENDTDLYRVYDHGNGIFLYVFDTNSRCVEVKYRGHTVTKRQSRGPYPRRIVFYSESLTFEFDFESRSTVYRVYDAGWYISDDSNKLEHIEYQPPDWILKHSYYKFGSKLSLSKLTIMTSDNKDGSGAKPIYIKSSMFHCNKWISGYFYPVNGLYLELGYKGLVFFKSTDYPYRGNPRVVLFDLDNHNICVFFDTGFKVSFNHIDDSDKETVLQAERMPRTVTKPETDSDSETETTPVQKTVITPAKATPASGTKSFTRSVVRTPKEPVKTKSPESKLVSAPVAKELSKTPETKPPVITILPKPIRPKSFTNVTVDIEKKQSTNAFNYYKNDNFRTYVPKPGYLFSKVTERAVVIWKSRDVFATFVTTKRKNFLVILLQSGSIVLFHKTNADQPWEDITNKRYDVTKFKFLGENDAEISTSDYKVTLVKTVVEFTLNDGVDCNKIKYENQVIWEYTDSLFKQFELGLVSNEFHPLYSSAYRRKVDYKVPKLSPETEPTKTTEPKPASAPVSSVTTTETKATPTTSPPLTAPPEAKPIIPTTPEVSGEVVTPAKAATVTTPAKAPSPKVPTPPTADESATPSTTPDESATPVVTTPAKAPDAKVTTPPTPDESATPVVTTPAKAPSPKVPTPPTADESATPSTTPDESATPVVTTPAKAPDAKVTTPPTPDESATPVVTTPAKAPDAKVTTPPTPDESATPSTTADESATPAKATPSATPSTTADESATPVVTTPKAAPKTEVVKSTDPVPAKVSVSVEAPTGRPRPKRAPEAATGPRTAVPVNITVKESSSTVDFSEDYLKNVKIYSAKLKYAFNQIVISCCSGCCKCEKVIWETTDPKQYFDKVFVDGLGTCATTRNFSIHLCNGSFKHFGKKSCGGGWSEYPSIIDLDLKTKDSNIQLDLIEKDNCRTYVAKPGYTIRRIRKNKKCGSGCCGERVIWESIKDNALKVVLVGIKKEEKHLSILLETGEPVFLYKEGKGKPWQNVTASKNKLTDLRMYALAEGNKQMELHRGHYSVTLFGTFYGCLFYDDVCCVKVSHKDKTIWDKKEEKEFGNLKGVFLDVTLNKFSVMNDDDRYWLCEEVKKINPVRLDINEKASTEDYDYTVDHNRNINIYTAKGNSMFNQVAKGQAVAWTTNDPTKYASKVFTSMGLTIVTIYLLNGDILHYRKPEGGSWNPIPNKICLELNRTSSRIFYDFHHDGEKRTFTAKPGFLFNSVILKSSWTWLVCGSSCCKSGCLSDKVFLDSQKDDQCSTKVVVYGTESSIKNINIFLKNGSVVHFHKVGKKWFSETPIVVDIDINKDNDLFDYRPTRTFGHFNPKANLTIEKIVKKNRDIWKAQKDHGLKVVLMGSGKEEKHLSILLQSGNFVLLQKSGKGESWKDITKNKHNFQGVKLYSLDEGTSKYRELTREDYDPTVFESRYGYEFKDGVKCSKITDNDKIVWTHTDDMEFGYPKGLYLDLRQNTFSITNLKDRTKELHKGEVRKVSRFTKVTLDIEKTHLGDKIDYSQIETVYTFVPNTGHAFSKISLGNTSIWQCKDVCGILVKTKTKENKKYVAILLEDYSFSLFEQYDGKTWNDVTDKRYDVTALRFYGDNDKLLNDSDFKATIVNYSYEFKFNDGVTCKKIKYGDDVVWRHTDDPDYSTIKMFHLGLISNKFLVLKSQTEVKKLEYKGPIKAKTVPVQTPVIKTTTKPEPAAKPEIISPQVSKVTRVISVSDTERPSFVDPKYNLLQTSGDLAPDKVKLYSSKSGGNFCKVEKYFDDLDYNLEGLQCEFITHDGNCVWRREDGKEYPDSMTLKDDDTIIVTFHKVYYICYMENNEWKSEIRSRDGKGAIISGPSYKLGKAPETPVTKDPDKVKEPEPTKAEEPTKEAPEPAKTTPIATAEPVPKPKTATKPVTLDIENKQSTTEFDYKKDGSDFHLYTPKPGHSFTKVTEKENVIWESKDGIPGTLVRKNKDEFVAILLGNCDFVLFNKDKNTKTWKDITSQRHNVSELKFLTDNDKEIASSDFTRSIVHEYSYEFKFNTGVKCLSIKYGNNVIWKHTDDNKYKDITKFQLGLVSNNFFVFKNENTFKKVEYKGAIIPRKAQPTATTQPKEAPATTPATTTQPSSAQPKAPETSSTTTPTQVQPAVTPAATPKVAPSDTLVTLDISKTQSTADFEYSKKSNYHTYTPKSGSVIGNVTHGTTDIWESKDGVFGTLVRKKKDELFVILLKNNDFVLFQKTKKQPWADITKERHNVTELKFYGDNDTELKSTAYLVTVFEFSYRVTFKDQNSCKKIKYGDNEIWKYTNDPCKHFELGLVSNNFFVCKNESSQKNLNFKGGIIPRDAQPTAAPTTTPTISTVTTAPESQTATAKGQQEPKAQDTDQEEAKSATPATAAPTATATPTAKVSEGEGPDSKETAAETPLDVSSYTRLKTSGETPPDTVKLYSKKKGELVCAVTKDDDDYEYSLENLECEAITHDDKCVWKRKDGQGHPLKMIYNGDDIITINFDGSYVLCTMFNNEWHLEERKSASTGSAPAPATTPAKAQEATTPPQPKAVPATAATTSSSPAKVTTTPPETKAPTATTPAPQVSGTEVTPSKAAPATTQPKAVPVTTPATPSATTQPSSTEAKAPTATTPQVSGGAVTPSTATPAKAAPAATAQPQPKAVPTTAPTVSTAPPKATVTKPIESKQPEVKLPLTPLNPVTLDMDKTQATPDFDYAKDIKIKTYTPASGFGFNEIVLDKTVIWKSRDKICATLVVLRTSVAGKHLAILLNNNLFELLQQSDKDKPWEDITSTRADVTKLKFYDDGDAEITPSNYKVTILHYSYRYTYEFNDGVNCMKVKYAGRDIWNCSDDQKFGGPIKIFDLGLITNNFFVKNLSQYKKSECDSTNQIPLTESIVPLNSASGKKTVSCVPKVAVTVQVPVGRPRPKRVAGVGVKCTGTAVPVNIGVKSSTDTVDYNGDSLKNVKIYTPKVNYVFNQVVMGTSGSNCCGSGSEKDIWTARDESEYFYRVYVDGLGACTNTSNFSIHLCNGTFRHFNNPGHGNWREVFSVIDFDMSTSSSNIEVDFIKKDNYRTYVPKPGYKIRTIVKGDIRIWECQNNDYAIKAVLMGSEDKPKRLLVLLQSGNAALLYKSKKGEKWRDITSTKNSIANLKMYTIVDNEHKELNPKQYSVTLFDSLHGYVFYEGVNCVKIVLKDKTLWEHNDKNTSGNLKGIFLNLISDEFSVMNDDDSFKPC</sequence>
<feature type="region of interest" description="Disordered" evidence="1">
    <location>
        <begin position="2166"/>
        <end position="2218"/>
    </location>
</feature>
<comment type="caution">
    <text evidence="2">The sequence shown here is derived from an EMBL/GenBank/DDBJ whole genome shotgun (WGS) entry which is preliminary data.</text>
</comment>
<feature type="region of interest" description="Disordered" evidence="1">
    <location>
        <begin position="301"/>
        <end position="359"/>
    </location>
</feature>
<feature type="compositionally biased region" description="Polar residues" evidence="1">
    <location>
        <begin position="2488"/>
        <end position="2500"/>
    </location>
</feature>
<dbReference type="eggNOG" id="ENOG502S14T">
    <property type="taxonomic scope" value="Eukaryota"/>
</dbReference>
<feature type="compositionally biased region" description="Low complexity" evidence="1">
    <location>
        <begin position="585"/>
        <end position="605"/>
    </location>
</feature>
<dbReference type="PANTHER" id="PTHR24216">
    <property type="entry name" value="PAXILLIN-RELATED"/>
    <property type="match status" value="1"/>
</dbReference>
<name>Q4N127_THEPA</name>
<feature type="region of interest" description="Disordered" evidence="1">
    <location>
        <begin position="2592"/>
        <end position="2748"/>
    </location>
</feature>
<feature type="compositionally biased region" description="Low complexity" evidence="1">
    <location>
        <begin position="789"/>
        <end position="811"/>
    </location>
</feature>
<organism evidence="2 3">
    <name type="scientific">Theileria parva</name>
    <name type="common">East coast fever infection agent</name>
    <dbReference type="NCBI Taxonomy" id="5875"/>
    <lineage>
        <taxon>Eukaryota</taxon>
        <taxon>Sar</taxon>
        <taxon>Alveolata</taxon>
        <taxon>Apicomplexa</taxon>
        <taxon>Aconoidasida</taxon>
        <taxon>Piroplasmida</taxon>
        <taxon>Theileriidae</taxon>
        <taxon>Theileria</taxon>
    </lineage>
</organism>
<feature type="compositionally biased region" description="Basic and acidic residues" evidence="1">
    <location>
        <begin position="2441"/>
        <end position="2451"/>
    </location>
</feature>
<feature type="region of interest" description="Disordered" evidence="1">
    <location>
        <begin position="1917"/>
        <end position="1974"/>
    </location>
</feature>
<feature type="compositionally biased region" description="Polar residues" evidence="1">
    <location>
        <begin position="718"/>
        <end position="734"/>
    </location>
</feature>